<dbReference type="Pfam" id="PF07859">
    <property type="entry name" value="Abhydrolase_3"/>
    <property type="match status" value="1"/>
</dbReference>
<reference evidence="3" key="1">
    <citation type="submission" date="2022-10" db="EMBL/GenBank/DDBJ databases">
        <title>Tapping the CABI collections for fungal endophytes: first genome assemblies for Collariella, Neodidymelliopsis, Ascochyta clinopodiicola, Didymella pomorum, Didymosphaeria variabile, Neocosmospora piperis and Neocucurbitaria cava.</title>
        <authorList>
            <person name="Hill R."/>
        </authorList>
    </citation>
    <scope>NUCLEOTIDE SEQUENCE</scope>
    <source>
        <strain evidence="3">IMI 355082</strain>
    </source>
</reference>
<gene>
    <name evidence="3" type="ORF">N0V93_008104</name>
</gene>
<comment type="caution">
    <text evidence="3">The sequence shown here is derived from an EMBL/GenBank/DDBJ whole genome shotgun (WGS) entry which is preliminary data.</text>
</comment>
<dbReference type="Gene3D" id="3.40.50.1820">
    <property type="entry name" value="alpha/beta hydrolase"/>
    <property type="match status" value="1"/>
</dbReference>
<dbReference type="Proteomes" id="UP001140453">
    <property type="component" value="Unassembled WGS sequence"/>
</dbReference>
<name>A0A9W9CTK4_9PEZI</name>
<dbReference type="AlphaFoldDB" id="A0A9W9CTK4"/>
<keyword evidence="4" id="KW-1185">Reference proteome</keyword>
<proteinExistence type="predicted"/>
<evidence type="ECO:0000259" key="2">
    <source>
        <dbReference type="Pfam" id="PF07859"/>
    </source>
</evidence>
<evidence type="ECO:0000313" key="3">
    <source>
        <dbReference type="EMBL" id="KAJ4387511.1"/>
    </source>
</evidence>
<keyword evidence="1" id="KW-0378">Hydrolase</keyword>
<sequence length="380" mass="41622">MAEIEDPVSESSRGAIPLKLIKTYLAFLKRSITSPLRRSKGRGAPGYRRDVAYAFIRQLLAELGAKQVQFLTRTTDKMYNRITKNKGKAPNSVQLPEQAKGHWIGNPQARFVMLYSHGGGFFGSATFGHIRYLYRLQEEMAQAGHDFSIFVLTYTLSPNGVYPLQLKQAASALNYLLTEEHRDPATILLGGDSAGGNLTSALLEHIVRPHADVPPVSLARPLHAVLLISPWISFSTSWPTFESNAESDYISRRAINRAAITYIAPGSKPDAYSEPNTSPVDFWADVAKRAVQNLLIWGGGGEVLIDGIKDFAAKVSAGFAQADPSSVQDDGSTKRPPRFKLIVTPKCAHEEMIIDELALGWVKGGEAARDVESWLSAVLS</sequence>
<dbReference type="GO" id="GO:0016787">
    <property type="term" value="F:hydrolase activity"/>
    <property type="evidence" value="ECO:0007669"/>
    <property type="project" value="UniProtKB-KW"/>
</dbReference>
<accession>A0A9W9CTK4</accession>
<dbReference type="PANTHER" id="PTHR48081:SF31">
    <property type="entry name" value="STERYL ACETYL HYDROLASE MUG81-RELATED"/>
    <property type="match status" value="1"/>
</dbReference>
<dbReference type="PANTHER" id="PTHR48081">
    <property type="entry name" value="AB HYDROLASE SUPERFAMILY PROTEIN C4A8.06C"/>
    <property type="match status" value="1"/>
</dbReference>
<dbReference type="InterPro" id="IPR029058">
    <property type="entry name" value="AB_hydrolase_fold"/>
</dbReference>
<evidence type="ECO:0000256" key="1">
    <source>
        <dbReference type="ARBA" id="ARBA00022801"/>
    </source>
</evidence>
<evidence type="ECO:0000313" key="4">
    <source>
        <dbReference type="Proteomes" id="UP001140453"/>
    </source>
</evidence>
<dbReference type="InterPro" id="IPR013094">
    <property type="entry name" value="AB_hydrolase_3"/>
</dbReference>
<dbReference type="InterPro" id="IPR050300">
    <property type="entry name" value="GDXG_lipolytic_enzyme"/>
</dbReference>
<dbReference type="OrthoDB" id="2152029at2759"/>
<feature type="domain" description="Alpha/beta hydrolase fold-3" evidence="2">
    <location>
        <begin position="113"/>
        <end position="317"/>
    </location>
</feature>
<organism evidence="3 4">
    <name type="scientific">Gnomoniopsis smithogilvyi</name>
    <dbReference type="NCBI Taxonomy" id="1191159"/>
    <lineage>
        <taxon>Eukaryota</taxon>
        <taxon>Fungi</taxon>
        <taxon>Dikarya</taxon>
        <taxon>Ascomycota</taxon>
        <taxon>Pezizomycotina</taxon>
        <taxon>Sordariomycetes</taxon>
        <taxon>Sordariomycetidae</taxon>
        <taxon>Diaporthales</taxon>
        <taxon>Gnomoniaceae</taxon>
        <taxon>Gnomoniopsis</taxon>
    </lineage>
</organism>
<dbReference type="SUPFAM" id="SSF53474">
    <property type="entry name" value="alpha/beta-Hydrolases"/>
    <property type="match status" value="1"/>
</dbReference>
<dbReference type="EMBL" id="JAPEVB010000005">
    <property type="protein sequence ID" value="KAJ4387511.1"/>
    <property type="molecule type" value="Genomic_DNA"/>
</dbReference>
<protein>
    <recommendedName>
        <fullName evidence="2">Alpha/beta hydrolase fold-3 domain-containing protein</fullName>
    </recommendedName>
</protein>